<evidence type="ECO:0000313" key="2">
    <source>
        <dbReference type="Proteomes" id="UP000824120"/>
    </source>
</evidence>
<gene>
    <name evidence="1" type="ORF">H5410_050043</name>
</gene>
<evidence type="ECO:0000313" key="1">
    <source>
        <dbReference type="EMBL" id="KAG5579416.1"/>
    </source>
</evidence>
<keyword evidence="2" id="KW-1185">Reference proteome</keyword>
<comment type="caution">
    <text evidence="1">The sequence shown here is derived from an EMBL/GenBank/DDBJ whole genome shotgun (WGS) entry which is preliminary data.</text>
</comment>
<name>A0A9J5WWR0_SOLCO</name>
<dbReference type="Proteomes" id="UP000824120">
    <property type="component" value="Chromosome 10"/>
</dbReference>
<organism evidence="1 2">
    <name type="scientific">Solanum commersonii</name>
    <name type="common">Commerson's wild potato</name>
    <name type="synonym">Commerson's nightshade</name>
    <dbReference type="NCBI Taxonomy" id="4109"/>
    <lineage>
        <taxon>Eukaryota</taxon>
        <taxon>Viridiplantae</taxon>
        <taxon>Streptophyta</taxon>
        <taxon>Embryophyta</taxon>
        <taxon>Tracheophyta</taxon>
        <taxon>Spermatophyta</taxon>
        <taxon>Magnoliopsida</taxon>
        <taxon>eudicotyledons</taxon>
        <taxon>Gunneridae</taxon>
        <taxon>Pentapetalae</taxon>
        <taxon>asterids</taxon>
        <taxon>lamiids</taxon>
        <taxon>Solanales</taxon>
        <taxon>Solanaceae</taxon>
        <taxon>Solanoideae</taxon>
        <taxon>Solaneae</taxon>
        <taxon>Solanum</taxon>
    </lineage>
</organism>
<reference evidence="1 2" key="1">
    <citation type="submission" date="2020-09" db="EMBL/GenBank/DDBJ databases">
        <title>De no assembly of potato wild relative species, Solanum commersonii.</title>
        <authorList>
            <person name="Cho K."/>
        </authorList>
    </citation>
    <scope>NUCLEOTIDE SEQUENCE [LARGE SCALE GENOMIC DNA]</scope>
    <source>
        <strain evidence="1">LZ3.2</strain>
        <tissue evidence="1">Leaf</tissue>
    </source>
</reference>
<dbReference type="AlphaFoldDB" id="A0A9J5WWR0"/>
<dbReference type="OrthoDB" id="1436172at2759"/>
<sequence>MGSIESTVAYGPKNFNTQPNLQFSLTDVNILDALTLNVKTYGYNYAPGYEFIYLSYRIYFKLLSTVPYNRHSFSDRRVLAIHHISSIKPMYGPARNRAASLHTIPLIIFDNMNKIKIDPRLKIVKAHGNSSDISDKDIMDFNPNDT</sequence>
<accession>A0A9J5WWR0</accession>
<protein>
    <submittedName>
        <fullName evidence="1">Uncharacterized protein</fullName>
    </submittedName>
</protein>
<proteinExistence type="predicted"/>
<dbReference type="EMBL" id="JACXVP010000010">
    <property type="protein sequence ID" value="KAG5579416.1"/>
    <property type="molecule type" value="Genomic_DNA"/>
</dbReference>